<name>A0A087TMN8_STEMI</name>
<dbReference type="AlphaFoldDB" id="A0A087TMN8"/>
<dbReference type="PANTHER" id="PTHR46599:SF3">
    <property type="entry name" value="PIGGYBAC TRANSPOSABLE ELEMENT-DERIVED PROTEIN 4"/>
    <property type="match status" value="1"/>
</dbReference>
<protein>
    <submittedName>
        <fullName evidence="3">PiggyBac transposable element-derived protein 4</fullName>
    </submittedName>
</protein>
<feature type="transmembrane region" description="Helical" evidence="1">
    <location>
        <begin position="205"/>
        <end position="224"/>
    </location>
</feature>
<keyword evidence="1" id="KW-1133">Transmembrane helix</keyword>
<organism evidence="3 4">
    <name type="scientific">Stegodyphus mimosarum</name>
    <name type="common">African social velvet spider</name>
    <dbReference type="NCBI Taxonomy" id="407821"/>
    <lineage>
        <taxon>Eukaryota</taxon>
        <taxon>Metazoa</taxon>
        <taxon>Ecdysozoa</taxon>
        <taxon>Arthropoda</taxon>
        <taxon>Chelicerata</taxon>
        <taxon>Arachnida</taxon>
        <taxon>Araneae</taxon>
        <taxon>Araneomorphae</taxon>
        <taxon>Entelegynae</taxon>
        <taxon>Eresoidea</taxon>
        <taxon>Eresidae</taxon>
        <taxon>Stegodyphus</taxon>
    </lineage>
</organism>
<dbReference type="OMA" id="NISATAW"/>
<feature type="non-terminal residue" evidence="3">
    <location>
        <position position="235"/>
    </location>
</feature>
<dbReference type="EMBL" id="KK115930">
    <property type="protein sequence ID" value="KFM66377.1"/>
    <property type="molecule type" value="Genomic_DNA"/>
</dbReference>
<gene>
    <name evidence="3" type="ORF">X975_04422</name>
</gene>
<accession>A0A087TMN8</accession>
<evidence type="ECO:0000259" key="2">
    <source>
        <dbReference type="Pfam" id="PF13843"/>
    </source>
</evidence>
<dbReference type="Proteomes" id="UP000054359">
    <property type="component" value="Unassembled WGS sequence"/>
</dbReference>
<dbReference type="InterPro" id="IPR029526">
    <property type="entry name" value="PGBD"/>
</dbReference>
<dbReference type="OrthoDB" id="6422351at2759"/>
<evidence type="ECO:0000256" key="1">
    <source>
        <dbReference type="SAM" id="Phobius"/>
    </source>
</evidence>
<keyword evidence="1" id="KW-0812">Transmembrane</keyword>
<dbReference type="STRING" id="407821.A0A087TMN8"/>
<dbReference type="Pfam" id="PF13843">
    <property type="entry name" value="DDE_Tnp_1_7"/>
    <property type="match status" value="1"/>
</dbReference>
<keyword evidence="4" id="KW-1185">Reference proteome</keyword>
<evidence type="ECO:0000313" key="4">
    <source>
        <dbReference type="Proteomes" id="UP000054359"/>
    </source>
</evidence>
<proteinExistence type="predicted"/>
<keyword evidence="1" id="KW-0472">Membrane</keyword>
<dbReference type="PANTHER" id="PTHR46599">
    <property type="entry name" value="PIGGYBAC TRANSPOSABLE ELEMENT-DERIVED PROTEIN 4"/>
    <property type="match status" value="1"/>
</dbReference>
<reference evidence="3 4" key="1">
    <citation type="submission" date="2013-11" db="EMBL/GenBank/DDBJ databases">
        <title>Genome sequencing of Stegodyphus mimosarum.</title>
        <authorList>
            <person name="Bechsgaard J."/>
        </authorList>
    </citation>
    <scope>NUCLEOTIDE SEQUENCE [LARGE SCALE GENOMIC DNA]</scope>
</reference>
<feature type="domain" description="PiggyBac transposable element-derived protein" evidence="2">
    <location>
        <begin position="1"/>
        <end position="222"/>
    </location>
</feature>
<sequence length="235" mass="27702">MVKFKGRLGIVQYMPLKPDKRWLKIWMLCTSHLGYTVNFELYAGKRDKIVRSGKGLGYDVVTHLIKPLTIKGHELYVDRFFTSVQLMVDLLKYKFYSCGTVMPNRKHLLPEIKTLKLKIPNESQTFQNGKFPNLFCTSWVDKKQIFMLSTNTKNELCHVNRRKGADKIEVLCPRSFAVYNTHMGGVDLADQRRKYYTVARKSSKWWMCVFWFLLDITINNAYIIQHTTNYPQQKR</sequence>
<evidence type="ECO:0000313" key="3">
    <source>
        <dbReference type="EMBL" id="KFM66377.1"/>
    </source>
</evidence>